<comment type="caution">
    <text evidence="2">The sequence shown here is derived from an EMBL/GenBank/DDBJ whole genome shotgun (WGS) entry which is preliminary data.</text>
</comment>
<accession>A0AAU9XRI6</accession>
<organism evidence="2 3">
    <name type="scientific">Pocillopora meandrina</name>
    <dbReference type="NCBI Taxonomy" id="46732"/>
    <lineage>
        <taxon>Eukaryota</taxon>
        <taxon>Metazoa</taxon>
        <taxon>Cnidaria</taxon>
        <taxon>Anthozoa</taxon>
        <taxon>Hexacorallia</taxon>
        <taxon>Scleractinia</taxon>
        <taxon>Astrocoeniina</taxon>
        <taxon>Pocilloporidae</taxon>
        <taxon>Pocillopora</taxon>
    </lineage>
</organism>
<feature type="chain" id="PRO_5043964721" evidence="1">
    <location>
        <begin position="25"/>
        <end position="198"/>
    </location>
</feature>
<gene>
    <name evidence="2" type="ORF">PMEA_00029490</name>
</gene>
<evidence type="ECO:0000256" key="1">
    <source>
        <dbReference type="SAM" id="SignalP"/>
    </source>
</evidence>
<sequence>VYGLYSSCLQAAFCVIFLILLVQGENENEVSEADMELQGHNLREKRSFRSWGRRSRRHYRPSYRRRYHYRYGYCARYWGKRKYSILKSVLKEVDCLNNTNCQESQVKIFGEIFKPPTPAPPMSPIPSPSSSPVMTVSPSSSQVVSSMPAVSPSSSQVVSSMPAVSPSSSQVVSSMPAVSPTPSSSSVIASQSIWTINI</sequence>
<evidence type="ECO:0000313" key="2">
    <source>
        <dbReference type="EMBL" id="CAH3156473.1"/>
    </source>
</evidence>
<keyword evidence="3" id="KW-1185">Reference proteome</keyword>
<dbReference type="EMBL" id="CALNXJ010000061">
    <property type="protein sequence ID" value="CAH3156473.1"/>
    <property type="molecule type" value="Genomic_DNA"/>
</dbReference>
<feature type="non-terminal residue" evidence="2">
    <location>
        <position position="1"/>
    </location>
</feature>
<keyword evidence="1" id="KW-0732">Signal</keyword>
<dbReference type="Proteomes" id="UP001159428">
    <property type="component" value="Unassembled WGS sequence"/>
</dbReference>
<name>A0AAU9XRI6_9CNID</name>
<protein>
    <submittedName>
        <fullName evidence="2">Uncharacterized protein</fullName>
    </submittedName>
</protein>
<dbReference type="AlphaFoldDB" id="A0AAU9XRI6"/>
<evidence type="ECO:0000313" key="3">
    <source>
        <dbReference type="Proteomes" id="UP001159428"/>
    </source>
</evidence>
<feature type="signal peptide" evidence="1">
    <location>
        <begin position="1"/>
        <end position="24"/>
    </location>
</feature>
<reference evidence="2 3" key="1">
    <citation type="submission" date="2022-05" db="EMBL/GenBank/DDBJ databases">
        <authorList>
            <consortium name="Genoscope - CEA"/>
            <person name="William W."/>
        </authorList>
    </citation>
    <scope>NUCLEOTIDE SEQUENCE [LARGE SCALE GENOMIC DNA]</scope>
</reference>
<proteinExistence type="predicted"/>